<evidence type="ECO:0000256" key="1">
    <source>
        <dbReference type="SAM" id="SignalP"/>
    </source>
</evidence>
<keyword evidence="1" id="KW-0732">Signal</keyword>
<proteinExistence type="predicted"/>
<dbReference type="HOGENOM" id="CLU_085002_2_0_10"/>
<dbReference type="RefSeq" id="WP_003012276.1">
    <property type="nucleotide sequence ID" value="NZ_GG668637.1"/>
</dbReference>
<protein>
    <recommendedName>
        <fullName evidence="4">Outer membrane protein beta-barrel domain-containing protein</fullName>
    </recommendedName>
</protein>
<dbReference type="Pfam" id="PF12099">
    <property type="entry name" value="DUF3575"/>
    <property type="match status" value="1"/>
</dbReference>
<organism evidence="2 3">
    <name type="scientific">Sphingobacterium spiritivorum ATCC 33300</name>
    <dbReference type="NCBI Taxonomy" id="525372"/>
    <lineage>
        <taxon>Bacteria</taxon>
        <taxon>Pseudomonadati</taxon>
        <taxon>Bacteroidota</taxon>
        <taxon>Sphingobacteriia</taxon>
        <taxon>Sphingobacteriales</taxon>
        <taxon>Sphingobacteriaceae</taxon>
        <taxon>Sphingobacterium</taxon>
    </lineage>
</organism>
<feature type="signal peptide" evidence="1">
    <location>
        <begin position="1"/>
        <end position="22"/>
    </location>
</feature>
<reference evidence="2 3" key="1">
    <citation type="submission" date="2009-01" db="EMBL/GenBank/DDBJ databases">
        <authorList>
            <person name="Qin X."/>
            <person name="Bachman B."/>
            <person name="Battles P."/>
            <person name="Bell A."/>
            <person name="Bess C."/>
            <person name="Bickham C."/>
            <person name="Chaboub L."/>
            <person name="Chen D."/>
            <person name="Coyle M."/>
            <person name="Deiros D.R."/>
            <person name="Dinh H."/>
            <person name="Forbes L."/>
            <person name="Fowler G."/>
            <person name="Francisco L."/>
            <person name="Fu Q."/>
            <person name="Gubbala S."/>
            <person name="Hale W."/>
            <person name="Han Y."/>
            <person name="Hemphill L."/>
            <person name="Highlander S.K."/>
            <person name="Hirani K."/>
            <person name="Hogues M."/>
            <person name="Jackson L."/>
            <person name="Jakkamsetti A."/>
            <person name="Javaid M."/>
            <person name="Jiang H."/>
            <person name="Korchina V."/>
            <person name="Kovar C."/>
            <person name="Lara F."/>
            <person name="Lee S."/>
            <person name="Mata R."/>
            <person name="Mathew T."/>
            <person name="Moen C."/>
            <person name="Morales K."/>
            <person name="Munidasa M."/>
            <person name="Nazareth L."/>
            <person name="Ngo R."/>
            <person name="Nguyen L."/>
            <person name="Okwuonu G."/>
            <person name="Ongeri F."/>
            <person name="Patil S."/>
            <person name="Petrosino J."/>
            <person name="Pham C."/>
            <person name="Pham P."/>
            <person name="Pu L.-L."/>
            <person name="Puazo M."/>
            <person name="Raj R."/>
            <person name="Reid J."/>
            <person name="Rouhana J."/>
            <person name="Saada N."/>
            <person name="Shang Y."/>
            <person name="Simmons D."/>
            <person name="Thornton R."/>
            <person name="Warren J."/>
            <person name="Weissenberger G."/>
            <person name="Zhang J."/>
            <person name="Zhang L."/>
            <person name="Zhou C."/>
            <person name="Zhu D."/>
            <person name="Muzny D."/>
            <person name="Worley K."/>
            <person name="Gibbs R."/>
        </authorList>
    </citation>
    <scope>NUCLEOTIDE SEQUENCE [LARGE SCALE GENOMIC DNA]</scope>
    <source>
        <strain evidence="2 3">ATCC 33300</strain>
    </source>
</reference>
<comment type="caution">
    <text evidence="2">The sequence shown here is derived from an EMBL/GenBank/DDBJ whole genome shotgun (WGS) entry which is preliminary data.</text>
</comment>
<feature type="chain" id="PRO_5002914106" description="Outer membrane protein beta-barrel domain-containing protein" evidence="1">
    <location>
        <begin position="23"/>
        <end position="203"/>
    </location>
</feature>
<sequence>MKAKVALLILFSLIINCKTLFAQSSRSRYNSSNSGWVFKTNVAGLAIGNINAAAETVVNANYDFPMTVHTSVSYNSLKKYAGNTKLRHIALQPEFRMWMQGEAFNGFFAGANLNYAYYNVGYISLSNSLKDNYYQGQLFGVGLAGGYQMTITDKIGAEASLGIGYANMNHDVYKKEKNSGKLRRESYNYFGPNKFSISFVYKL</sequence>
<name>C2FYR7_SPHSI</name>
<dbReference type="AlphaFoldDB" id="C2FYR7"/>
<gene>
    <name evidence="2" type="ORF">HMPREF0765_2473</name>
</gene>
<dbReference type="Proteomes" id="UP000006241">
    <property type="component" value="Unassembled WGS sequence"/>
</dbReference>
<evidence type="ECO:0000313" key="2">
    <source>
        <dbReference type="EMBL" id="EEI91902.1"/>
    </source>
</evidence>
<evidence type="ECO:0008006" key="4">
    <source>
        <dbReference type="Google" id="ProtNLM"/>
    </source>
</evidence>
<dbReference type="EMBL" id="ACHB01000060">
    <property type="protein sequence ID" value="EEI91902.1"/>
    <property type="molecule type" value="Genomic_DNA"/>
</dbReference>
<evidence type="ECO:0000313" key="3">
    <source>
        <dbReference type="Proteomes" id="UP000006241"/>
    </source>
</evidence>
<accession>C2FYR7</accession>
<dbReference type="InterPro" id="IPR021958">
    <property type="entry name" value="DUF3575"/>
</dbReference>